<reference evidence="1 2" key="2">
    <citation type="submission" date="2018-03" db="EMBL/GenBank/DDBJ databases">
        <authorList>
            <person name="Keele B.F."/>
        </authorList>
    </citation>
    <scope>NUCLEOTIDE SEQUENCE [LARGE SCALE GENOMIC DNA]</scope>
    <source>
        <strain evidence="1 2">CCALA 016</strain>
    </source>
</reference>
<accession>A0A2T1LXL6</accession>
<dbReference type="EMBL" id="PXOH01000011">
    <property type="protein sequence ID" value="PSF37119.1"/>
    <property type="molecule type" value="Genomic_DNA"/>
</dbReference>
<proteinExistence type="predicted"/>
<comment type="caution">
    <text evidence="1">The sequence shown here is derived from an EMBL/GenBank/DDBJ whole genome shotgun (WGS) entry which is preliminary data.</text>
</comment>
<evidence type="ECO:0000313" key="2">
    <source>
        <dbReference type="Proteomes" id="UP000239001"/>
    </source>
</evidence>
<dbReference type="Proteomes" id="UP000239001">
    <property type="component" value="Unassembled WGS sequence"/>
</dbReference>
<protein>
    <submittedName>
        <fullName evidence="1">Uncharacterized protein</fullName>
    </submittedName>
</protein>
<dbReference type="RefSeq" id="WP_106457084.1">
    <property type="nucleotide sequence ID" value="NZ_PXOH01000011.1"/>
</dbReference>
<evidence type="ECO:0000313" key="1">
    <source>
        <dbReference type="EMBL" id="PSF37119.1"/>
    </source>
</evidence>
<gene>
    <name evidence="1" type="ORF">C7H19_11820</name>
</gene>
<dbReference type="AlphaFoldDB" id="A0A2T1LXL6"/>
<sequence length="64" mass="7313">MKNRLGINDNELANLDYSNILEQILACLKSKNPYAFTQDGQRLELKIYEIATELLSKKLESPLS</sequence>
<name>A0A2T1LXL6_9CHRO</name>
<reference evidence="1 2" key="1">
    <citation type="submission" date="2018-03" db="EMBL/GenBank/DDBJ databases">
        <title>The ancient ancestry and fast evolution of plastids.</title>
        <authorList>
            <person name="Moore K.R."/>
            <person name="Magnabosco C."/>
            <person name="Momper L."/>
            <person name="Gold D.A."/>
            <person name="Bosak T."/>
            <person name="Fournier G.P."/>
        </authorList>
    </citation>
    <scope>NUCLEOTIDE SEQUENCE [LARGE SCALE GENOMIC DNA]</scope>
    <source>
        <strain evidence="1 2">CCALA 016</strain>
    </source>
</reference>
<organism evidence="1 2">
    <name type="scientific">Aphanothece hegewaldii CCALA 016</name>
    <dbReference type="NCBI Taxonomy" id="2107694"/>
    <lineage>
        <taxon>Bacteria</taxon>
        <taxon>Bacillati</taxon>
        <taxon>Cyanobacteriota</taxon>
        <taxon>Cyanophyceae</taxon>
        <taxon>Oscillatoriophycideae</taxon>
        <taxon>Chroococcales</taxon>
        <taxon>Aphanothecaceae</taxon>
        <taxon>Aphanothece</taxon>
    </lineage>
</organism>
<keyword evidence="2" id="KW-1185">Reference proteome</keyword>